<comment type="caution">
    <text evidence="2">The sequence shown here is derived from an EMBL/GenBank/DDBJ whole genome shotgun (WGS) entry which is preliminary data.</text>
</comment>
<evidence type="ECO:0000256" key="1">
    <source>
        <dbReference type="SAM" id="MobiDB-lite"/>
    </source>
</evidence>
<feature type="region of interest" description="Disordered" evidence="1">
    <location>
        <begin position="46"/>
        <end position="67"/>
    </location>
</feature>
<dbReference type="AlphaFoldDB" id="A0AAD6V5W4"/>
<organism evidence="2 3">
    <name type="scientific">Mycena pura</name>
    <dbReference type="NCBI Taxonomy" id="153505"/>
    <lineage>
        <taxon>Eukaryota</taxon>
        <taxon>Fungi</taxon>
        <taxon>Dikarya</taxon>
        <taxon>Basidiomycota</taxon>
        <taxon>Agaricomycotina</taxon>
        <taxon>Agaricomycetes</taxon>
        <taxon>Agaricomycetidae</taxon>
        <taxon>Agaricales</taxon>
        <taxon>Marasmiineae</taxon>
        <taxon>Mycenaceae</taxon>
        <taxon>Mycena</taxon>
    </lineage>
</organism>
<protein>
    <submittedName>
        <fullName evidence="2">Uncharacterized protein</fullName>
    </submittedName>
</protein>
<keyword evidence="3" id="KW-1185">Reference proteome</keyword>
<evidence type="ECO:0000313" key="2">
    <source>
        <dbReference type="EMBL" id="KAJ7200787.1"/>
    </source>
</evidence>
<dbReference type="Proteomes" id="UP001219525">
    <property type="component" value="Unassembled WGS sequence"/>
</dbReference>
<accession>A0AAD6V5W4</accession>
<gene>
    <name evidence="2" type="ORF">GGX14DRAFT_571796</name>
</gene>
<sequence>MAGAGGHGSRAKYTSVNTAGGFPVVVEGKAAYHPINSLIKSGIGSRVDKSHSAKASSGIQSRQWDSHESHSHKSCLLSDLPESVSIQSQRWGRTARSRTILGTCILLVPRWAFRPARPIDTEFTSGPPKKLESNADAERRKKLNRAIEAFVNADCVHKYLRTYFRPVTDLDVYHSLEQTSGQPVEFGWQSKASQRELSWTVLDLKRSPPSDRCCGRCNPDILSRYPASDRHDARLKAFASDFLFPIPSFPRRQRMDSVSSTGSRDNPPATPTRAAFLPFTYKVQVPQQQREDLLKKLADHGPDFLREATVTPDLICKFVPWNLASLDDLKAVASLIMDWRVDAQLAIGLTPRGGHRQKQQNTMQTPPRAASNVVREAVVAVVDAVRRRHAVLQRQMMLIFSHLPPPNLYLRERWVLTRDLVRSPHLYTPQFPIPLLQRSTQRRRM</sequence>
<name>A0AAD6V5W4_9AGAR</name>
<dbReference type="EMBL" id="JARJCW010000061">
    <property type="protein sequence ID" value="KAJ7200787.1"/>
    <property type="molecule type" value="Genomic_DNA"/>
</dbReference>
<feature type="compositionally biased region" description="Polar residues" evidence="1">
    <location>
        <begin position="53"/>
        <end position="63"/>
    </location>
</feature>
<reference evidence="2" key="1">
    <citation type="submission" date="2023-03" db="EMBL/GenBank/DDBJ databases">
        <title>Massive genome expansion in bonnet fungi (Mycena s.s.) driven by repeated elements and novel gene families across ecological guilds.</title>
        <authorList>
            <consortium name="Lawrence Berkeley National Laboratory"/>
            <person name="Harder C.B."/>
            <person name="Miyauchi S."/>
            <person name="Viragh M."/>
            <person name="Kuo A."/>
            <person name="Thoen E."/>
            <person name="Andreopoulos B."/>
            <person name="Lu D."/>
            <person name="Skrede I."/>
            <person name="Drula E."/>
            <person name="Henrissat B."/>
            <person name="Morin E."/>
            <person name="Kohler A."/>
            <person name="Barry K."/>
            <person name="LaButti K."/>
            <person name="Morin E."/>
            <person name="Salamov A."/>
            <person name="Lipzen A."/>
            <person name="Mereny Z."/>
            <person name="Hegedus B."/>
            <person name="Baldrian P."/>
            <person name="Stursova M."/>
            <person name="Weitz H."/>
            <person name="Taylor A."/>
            <person name="Grigoriev I.V."/>
            <person name="Nagy L.G."/>
            <person name="Martin F."/>
            <person name="Kauserud H."/>
        </authorList>
    </citation>
    <scope>NUCLEOTIDE SEQUENCE</scope>
    <source>
        <strain evidence="2">9144</strain>
    </source>
</reference>
<proteinExistence type="predicted"/>
<evidence type="ECO:0000313" key="3">
    <source>
        <dbReference type="Proteomes" id="UP001219525"/>
    </source>
</evidence>